<feature type="compositionally biased region" description="Basic residues" evidence="1">
    <location>
        <begin position="1"/>
        <end position="44"/>
    </location>
</feature>
<reference evidence="2 3" key="1">
    <citation type="journal article" name="Sci. Rep.">
        <title>Genome-scale phylogenetic analyses confirm Olpidium as the closest living zoosporic fungus to the non-flagellated, terrestrial fungi.</title>
        <authorList>
            <person name="Chang Y."/>
            <person name="Rochon D."/>
            <person name="Sekimoto S."/>
            <person name="Wang Y."/>
            <person name="Chovatia M."/>
            <person name="Sandor L."/>
            <person name="Salamov A."/>
            <person name="Grigoriev I.V."/>
            <person name="Stajich J.E."/>
            <person name="Spatafora J.W."/>
        </authorList>
    </citation>
    <scope>NUCLEOTIDE SEQUENCE [LARGE SCALE GENOMIC DNA]</scope>
    <source>
        <strain evidence="2">S191</strain>
    </source>
</reference>
<protein>
    <submittedName>
        <fullName evidence="2">Uncharacterized protein</fullName>
    </submittedName>
</protein>
<sequence>KRKKQKKENKKKKKKKKQKKQKKTKKYKKIQKNKKSKKQKKTKKFGAPTPHGVLNRSMRLYGSRSQQSASPGGEEPAQPGSVLPRRRKADIFYTFSFFPKMKRQRGIFLNAIDQRMIFFKVDRQSKILAGSVADPTAQKRKQFLSFFSSPFLCFSQRKSQRKLLF</sequence>
<organism evidence="2 3">
    <name type="scientific">Olpidium bornovanus</name>
    <dbReference type="NCBI Taxonomy" id="278681"/>
    <lineage>
        <taxon>Eukaryota</taxon>
        <taxon>Fungi</taxon>
        <taxon>Fungi incertae sedis</taxon>
        <taxon>Olpidiomycota</taxon>
        <taxon>Olpidiomycotina</taxon>
        <taxon>Olpidiomycetes</taxon>
        <taxon>Olpidiales</taxon>
        <taxon>Olpidiaceae</taxon>
        <taxon>Olpidium</taxon>
    </lineage>
</organism>
<accession>A0A8H8A1E1</accession>
<keyword evidence="3" id="KW-1185">Reference proteome</keyword>
<evidence type="ECO:0000313" key="2">
    <source>
        <dbReference type="EMBL" id="KAG5462888.1"/>
    </source>
</evidence>
<name>A0A8H8A1E1_9FUNG</name>
<proteinExistence type="predicted"/>
<dbReference type="AlphaFoldDB" id="A0A8H8A1E1"/>
<evidence type="ECO:0000313" key="3">
    <source>
        <dbReference type="Proteomes" id="UP000673691"/>
    </source>
</evidence>
<comment type="caution">
    <text evidence="2">The sequence shown here is derived from an EMBL/GenBank/DDBJ whole genome shotgun (WGS) entry which is preliminary data.</text>
</comment>
<dbReference type="EMBL" id="JAEFCI010001463">
    <property type="protein sequence ID" value="KAG5462888.1"/>
    <property type="molecule type" value="Genomic_DNA"/>
</dbReference>
<evidence type="ECO:0000256" key="1">
    <source>
        <dbReference type="SAM" id="MobiDB-lite"/>
    </source>
</evidence>
<feature type="region of interest" description="Disordered" evidence="1">
    <location>
        <begin position="1"/>
        <end position="83"/>
    </location>
</feature>
<gene>
    <name evidence="2" type="ORF">BJ554DRAFT_3024</name>
</gene>
<dbReference type="Proteomes" id="UP000673691">
    <property type="component" value="Unassembled WGS sequence"/>
</dbReference>
<feature type="non-terminal residue" evidence="2">
    <location>
        <position position="1"/>
    </location>
</feature>